<gene>
    <name evidence="1" type="ORF">OCBIM_22027165mg</name>
</gene>
<dbReference type="EMBL" id="KQ416211">
    <property type="protein sequence ID" value="KOF98134.1"/>
    <property type="molecule type" value="Genomic_DNA"/>
</dbReference>
<name>A0A0L8I9S0_OCTBM</name>
<dbReference type="AlphaFoldDB" id="A0A0L8I9S0"/>
<reference evidence="1" key="1">
    <citation type="submission" date="2015-07" db="EMBL/GenBank/DDBJ databases">
        <title>MeaNS - Measles Nucleotide Surveillance Program.</title>
        <authorList>
            <person name="Tran T."/>
            <person name="Druce J."/>
        </authorList>
    </citation>
    <scope>NUCLEOTIDE SEQUENCE</scope>
    <source>
        <strain evidence="1">UCB-OBI-ISO-001</strain>
        <tissue evidence="1">Gonad</tissue>
    </source>
</reference>
<proteinExistence type="predicted"/>
<organism evidence="1">
    <name type="scientific">Octopus bimaculoides</name>
    <name type="common">California two-spotted octopus</name>
    <dbReference type="NCBI Taxonomy" id="37653"/>
    <lineage>
        <taxon>Eukaryota</taxon>
        <taxon>Metazoa</taxon>
        <taxon>Spiralia</taxon>
        <taxon>Lophotrochozoa</taxon>
        <taxon>Mollusca</taxon>
        <taxon>Cephalopoda</taxon>
        <taxon>Coleoidea</taxon>
        <taxon>Octopodiformes</taxon>
        <taxon>Octopoda</taxon>
        <taxon>Incirrata</taxon>
        <taxon>Octopodidae</taxon>
        <taxon>Octopus</taxon>
    </lineage>
</organism>
<evidence type="ECO:0000313" key="1">
    <source>
        <dbReference type="EMBL" id="KOF98134.1"/>
    </source>
</evidence>
<sequence>MNFFFFFLTPNFIEPQLNFHSLFHFLSFVYPISLINYQPSPLPFLSTSHSDSF</sequence>
<protein>
    <submittedName>
        <fullName evidence="1">Uncharacterized protein</fullName>
    </submittedName>
</protein>
<accession>A0A0L8I9S0</accession>